<evidence type="ECO:0000313" key="4">
    <source>
        <dbReference type="Proteomes" id="UP000015104"/>
    </source>
</evidence>
<organism evidence="3 4">
    <name type="scientific">Tetranychus urticae</name>
    <name type="common">Two-spotted spider mite</name>
    <dbReference type="NCBI Taxonomy" id="32264"/>
    <lineage>
        <taxon>Eukaryota</taxon>
        <taxon>Metazoa</taxon>
        <taxon>Ecdysozoa</taxon>
        <taxon>Arthropoda</taxon>
        <taxon>Chelicerata</taxon>
        <taxon>Arachnida</taxon>
        <taxon>Acari</taxon>
        <taxon>Acariformes</taxon>
        <taxon>Trombidiformes</taxon>
        <taxon>Prostigmata</taxon>
        <taxon>Eleutherengona</taxon>
        <taxon>Raphignathae</taxon>
        <taxon>Tetranychoidea</taxon>
        <taxon>Tetranychidae</taxon>
        <taxon>Tetranychus</taxon>
    </lineage>
</organism>
<keyword evidence="4" id="KW-1185">Reference proteome</keyword>
<feature type="region of interest" description="Disordered" evidence="2">
    <location>
        <begin position="1"/>
        <end position="25"/>
    </location>
</feature>
<reference evidence="4" key="1">
    <citation type="submission" date="2011-08" db="EMBL/GenBank/DDBJ databases">
        <authorList>
            <person name="Rombauts S."/>
        </authorList>
    </citation>
    <scope>NUCLEOTIDE SEQUENCE</scope>
    <source>
        <strain evidence="4">London</strain>
    </source>
</reference>
<dbReference type="HOGENOM" id="CLU_864154_0_0_1"/>
<evidence type="ECO:0000256" key="1">
    <source>
        <dbReference type="SAM" id="Coils"/>
    </source>
</evidence>
<dbReference type="AlphaFoldDB" id="T1KKY9"/>
<proteinExistence type="predicted"/>
<sequence>MKFRTKGTKMNAHTKKKGTKNVEVQTEASNIESAQAKTRTELVLLEAIHRLKLLDLKKQLEKEKILLKRRRKNFRMGSSKPKVKINKEYQEKLNEWKLLHSERKLRSAINGYQKDISKIQSELEQYRTELNGIVKTIGRAHDEAISHEDEEDIVDELIKQRDKKFRAELLLLEEIHRLKLLDLKKQLVKEKTPKRRREIFSMISTKPKVKINKEYQKKLNEWKLLQSVLEKEKNQLKKQLEESDRTKNLEPSTEDLDQMKFRTKGTKVNAHTKKKGTKNVEVQTEANNIESGILKAKIHDYQIEIAKINSELDNAGRNSMNNQIVTCMHNLTQIGQNGCKLSSFKFRVCRDMKTKSIFETSIASCSAMAADFLMKLILTTLLLMINQKTVLL</sequence>
<keyword evidence="1" id="KW-0175">Coiled coil</keyword>
<dbReference type="Proteomes" id="UP000015104">
    <property type="component" value="Unassembled WGS sequence"/>
</dbReference>
<feature type="compositionally biased region" description="Basic residues" evidence="2">
    <location>
        <begin position="1"/>
        <end position="19"/>
    </location>
</feature>
<feature type="coiled-coil region" evidence="1">
    <location>
        <begin position="109"/>
        <end position="136"/>
    </location>
</feature>
<evidence type="ECO:0000256" key="2">
    <source>
        <dbReference type="SAM" id="MobiDB-lite"/>
    </source>
</evidence>
<name>T1KKY9_TETUR</name>
<dbReference type="EMBL" id="CAEY01000201">
    <property type="status" value="NOT_ANNOTATED_CDS"/>
    <property type="molecule type" value="Genomic_DNA"/>
</dbReference>
<accession>T1KKY9</accession>
<evidence type="ECO:0000313" key="3">
    <source>
        <dbReference type="EnsemblMetazoa" id="tetur14g00510.1"/>
    </source>
</evidence>
<feature type="coiled-coil region" evidence="1">
    <location>
        <begin position="212"/>
        <end position="249"/>
    </location>
</feature>
<protein>
    <submittedName>
        <fullName evidence="3">Uncharacterized protein</fullName>
    </submittedName>
</protein>
<dbReference type="EnsemblMetazoa" id="tetur14g00510.1">
    <property type="protein sequence ID" value="tetur14g00510.1"/>
    <property type="gene ID" value="tetur14g00510"/>
</dbReference>
<reference evidence="3" key="2">
    <citation type="submission" date="2015-06" db="UniProtKB">
        <authorList>
            <consortium name="EnsemblMetazoa"/>
        </authorList>
    </citation>
    <scope>IDENTIFICATION</scope>
</reference>